<organism evidence="2 3">
    <name type="scientific">Cardiocondyla obscurior</name>
    <dbReference type="NCBI Taxonomy" id="286306"/>
    <lineage>
        <taxon>Eukaryota</taxon>
        <taxon>Metazoa</taxon>
        <taxon>Ecdysozoa</taxon>
        <taxon>Arthropoda</taxon>
        <taxon>Hexapoda</taxon>
        <taxon>Insecta</taxon>
        <taxon>Pterygota</taxon>
        <taxon>Neoptera</taxon>
        <taxon>Endopterygota</taxon>
        <taxon>Hymenoptera</taxon>
        <taxon>Apocrita</taxon>
        <taxon>Aculeata</taxon>
        <taxon>Formicoidea</taxon>
        <taxon>Formicidae</taxon>
        <taxon>Myrmicinae</taxon>
        <taxon>Cardiocondyla</taxon>
    </lineage>
</organism>
<accession>A0AAW2ETU9</accession>
<evidence type="ECO:0000256" key="1">
    <source>
        <dbReference type="SAM" id="MobiDB-lite"/>
    </source>
</evidence>
<dbReference type="Proteomes" id="UP001430953">
    <property type="component" value="Unassembled WGS sequence"/>
</dbReference>
<evidence type="ECO:0000313" key="3">
    <source>
        <dbReference type="Proteomes" id="UP001430953"/>
    </source>
</evidence>
<sequence>MRVKTRLEEWSKVHRVKTKREHGQFEMRETPTNKSSASIKSAEAWHDWRYFDERREKYREEEEEGEVKIEAARGFTRRVTLMKIAKDEVARAWRWRRR</sequence>
<proteinExistence type="predicted"/>
<keyword evidence="3" id="KW-1185">Reference proteome</keyword>
<name>A0AAW2ETU9_9HYME</name>
<feature type="compositionally biased region" description="Basic and acidic residues" evidence="1">
    <location>
        <begin position="21"/>
        <end position="31"/>
    </location>
</feature>
<dbReference type="AlphaFoldDB" id="A0AAW2ETU9"/>
<protein>
    <submittedName>
        <fullName evidence="2">Uncharacterized protein</fullName>
    </submittedName>
</protein>
<dbReference type="EMBL" id="JADYXP020000019">
    <property type="protein sequence ID" value="KAL0105277.1"/>
    <property type="molecule type" value="Genomic_DNA"/>
</dbReference>
<reference evidence="2 3" key="1">
    <citation type="submission" date="2023-03" db="EMBL/GenBank/DDBJ databases">
        <title>High recombination rates correlate with genetic variation in Cardiocondyla obscurior ants.</title>
        <authorList>
            <person name="Errbii M."/>
        </authorList>
    </citation>
    <scope>NUCLEOTIDE SEQUENCE [LARGE SCALE GENOMIC DNA]</scope>
    <source>
        <strain evidence="2">Alpha-2009</strain>
        <tissue evidence="2">Whole body</tissue>
    </source>
</reference>
<evidence type="ECO:0000313" key="2">
    <source>
        <dbReference type="EMBL" id="KAL0105277.1"/>
    </source>
</evidence>
<gene>
    <name evidence="2" type="ORF">PUN28_016727</name>
</gene>
<feature type="region of interest" description="Disordered" evidence="1">
    <location>
        <begin position="20"/>
        <end position="40"/>
    </location>
</feature>
<comment type="caution">
    <text evidence="2">The sequence shown here is derived from an EMBL/GenBank/DDBJ whole genome shotgun (WGS) entry which is preliminary data.</text>
</comment>